<gene>
    <name evidence="1" type="ordered locus">Tola_2112</name>
</gene>
<reference evidence="2" key="1">
    <citation type="submission" date="2009-05" db="EMBL/GenBank/DDBJ databases">
        <title>Complete sequence of Tolumonas auensis DSM 9187.</title>
        <authorList>
            <consortium name="US DOE Joint Genome Institute"/>
            <person name="Lucas S."/>
            <person name="Copeland A."/>
            <person name="Lapidus A."/>
            <person name="Glavina del Rio T."/>
            <person name="Tice H."/>
            <person name="Bruce D."/>
            <person name="Goodwin L."/>
            <person name="Pitluck S."/>
            <person name="Chertkov O."/>
            <person name="Brettin T."/>
            <person name="Detter J.C."/>
            <person name="Han C."/>
            <person name="Larimer F."/>
            <person name="Land M."/>
            <person name="Hauser L."/>
            <person name="Kyrpides N."/>
            <person name="Mikhailova N."/>
            <person name="Spring S."/>
            <person name="Beller H."/>
        </authorList>
    </citation>
    <scope>NUCLEOTIDE SEQUENCE [LARGE SCALE GENOMIC DNA]</scope>
    <source>
        <strain evidence="2">DSM 9187 / TA4</strain>
    </source>
</reference>
<proteinExistence type="predicted"/>
<dbReference type="EMBL" id="CP001616">
    <property type="protein sequence ID" value="ACQ93711.1"/>
    <property type="molecule type" value="Genomic_DNA"/>
</dbReference>
<dbReference type="HOGENOM" id="CLU_3384315_0_0_6"/>
<evidence type="ECO:0000313" key="2">
    <source>
        <dbReference type="Proteomes" id="UP000009073"/>
    </source>
</evidence>
<accession>C4L865</accession>
<keyword evidence="2" id="KW-1185">Reference proteome</keyword>
<dbReference type="AlphaFoldDB" id="C4L865"/>
<evidence type="ECO:0000313" key="1">
    <source>
        <dbReference type="EMBL" id="ACQ93711.1"/>
    </source>
</evidence>
<organism evidence="1 2">
    <name type="scientific">Tolumonas auensis (strain DSM 9187 / NBRC 110442 / TA 4)</name>
    <dbReference type="NCBI Taxonomy" id="595494"/>
    <lineage>
        <taxon>Bacteria</taxon>
        <taxon>Pseudomonadati</taxon>
        <taxon>Pseudomonadota</taxon>
        <taxon>Gammaproteobacteria</taxon>
        <taxon>Aeromonadales</taxon>
        <taxon>Aeromonadaceae</taxon>
        <taxon>Tolumonas</taxon>
    </lineage>
</organism>
<name>C4L865_TOLAT</name>
<protein>
    <submittedName>
        <fullName evidence="1">Uncharacterized protein</fullName>
    </submittedName>
</protein>
<sequence length="33" mass="3723">MCVWYLRLIDEIGELSVRAALYHKGACGATLNR</sequence>
<dbReference type="STRING" id="595494.Tola_2112"/>
<dbReference type="KEGG" id="tau:Tola_2112"/>
<dbReference type="Proteomes" id="UP000009073">
    <property type="component" value="Chromosome"/>
</dbReference>
<reference evidence="1 2" key="2">
    <citation type="journal article" date="2011" name="Stand. Genomic Sci.">
        <title>Complete genome sequence of Tolumonas auensis type strain (TA 4).</title>
        <authorList>
            <person name="Chertkov O."/>
            <person name="Copeland A."/>
            <person name="Lucas S."/>
            <person name="Lapidus A."/>
            <person name="Berry K.W."/>
            <person name="Detter J.C."/>
            <person name="Del Rio T.G."/>
            <person name="Hammon N."/>
            <person name="Dalin E."/>
            <person name="Tice H."/>
            <person name="Pitluck S."/>
            <person name="Richardson P."/>
            <person name="Bruce D."/>
            <person name="Goodwin L."/>
            <person name="Han C."/>
            <person name="Tapia R."/>
            <person name="Saunders E."/>
            <person name="Schmutz J."/>
            <person name="Brettin T."/>
            <person name="Larimer F."/>
            <person name="Land M."/>
            <person name="Hauser L."/>
            <person name="Spring S."/>
            <person name="Rohde M."/>
            <person name="Kyrpides N.C."/>
            <person name="Ivanova N."/>
            <person name="Goker M."/>
            <person name="Beller H.R."/>
            <person name="Klenk H.P."/>
            <person name="Woyke T."/>
        </authorList>
    </citation>
    <scope>NUCLEOTIDE SEQUENCE [LARGE SCALE GENOMIC DNA]</scope>
    <source>
        <strain evidence="2">DSM 9187 / TA4</strain>
    </source>
</reference>